<dbReference type="SUPFAM" id="SSF49785">
    <property type="entry name" value="Galactose-binding domain-like"/>
    <property type="match status" value="1"/>
</dbReference>
<accession>A0ABX9TX90</accession>
<dbReference type="InterPro" id="IPR003594">
    <property type="entry name" value="HATPase_dom"/>
</dbReference>
<dbReference type="SMART" id="SM00387">
    <property type="entry name" value="HATPase_c"/>
    <property type="match status" value="1"/>
</dbReference>
<name>A0ABX9TX90_9GAMM</name>
<proteinExistence type="predicted"/>
<feature type="transmembrane region" description="Helical" evidence="6">
    <location>
        <begin position="267"/>
        <end position="286"/>
    </location>
</feature>
<dbReference type="InterPro" id="IPR036890">
    <property type="entry name" value="HATPase_C_sf"/>
</dbReference>
<dbReference type="Gene3D" id="3.30.565.10">
    <property type="entry name" value="Histidine kinase-like ATPase, C-terminal domain"/>
    <property type="match status" value="1"/>
</dbReference>
<feature type="transmembrane region" description="Helical" evidence="6">
    <location>
        <begin position="233"/>
        <end position="252"/>
    </location>
</feature>
<dbReference type="PANTHER" id="PTHR24421">
    <property type="entry name" value="NITRATE/NITRITE SENSOR PROTEIN NARX-RELATED"/>
    <property type="match status" value="1"/>
</dbReference>
<keyword evidence="6" id="KW-0472">Membrane</keyword>
<evidence type="ECO:0000256" key="3">
    <source>
        <dbReference type="ARBA" id="ARBA00022679"/>
    </source>
</evidence>
<evidence type="ECO:0000256" key="2">
    <source>
        <dbReference type="ARBA" id="ARBA00012438"/>
    </source>
</evidence>
<keyword evidence="9" id="KW-1185">Reference proteome</keyword>
<keyword evidence="5" id="KW-0902">Two-component regulatory system</keyword>
<protein>
    <recommendedName>
        <fullName evidence="2">histidine kinase</fullName>
        <ecNumber evidence="2">2.7.13.3</ecNumber>
    </recommendedName>
</protein>
<dbReference type="Proteomes" id="UP000280271">
    <property type="component" value="Unassembled WGS sequence"/>
</dbReference>
<comment type="caution">
    <text evidence="8">The sequence shown here is derived from an EMBL/GenBank/DDBJ whole genome shotgun (WGS) entry which is preliminary data.</text>
</comment>
<evidence type="ECO:0000313" key="8">
    <source>
        <dbReference type="EMBL" id="RLL22046.1"/>
    </source>
</evidence>
<keyword evidence="6" id="KW-0812">Transmembrane</keyword>
<dbReference type="InterPro" id="IPR050482">
    <property type="entry name" value="Sensor_HK_TwoCompSys"/>
</dbReference>
<keyword evidence="3" id="KW-0808">Transferase</keyword>
<keyword evidence="6" id="KW-1133">Transmembrane helix</keyword>
<dbReference type="InterPro" id="IPR005467">
    <property type="entry name" value="His_kinase_dom"/>
</dbReference>
<dbReference type="InterPro" id="IPR008979">
    <property type="entry name" value="Galactose-bd-like_sf"/>
</dbReference>
<evidence type="ECO:0000313" key="9">
    <source>
        <dbReference type="Proteomes" id="UP000280271"/>
    </source>
</evidence>
<feature type="transmembrane region" description="Helical" evidence="6">
    <location>
        <begin position="351"/>
        <end position="371"/>
    </location>
</feature>
<comment type="catalytic activity">
    <reaction evidence="1">
        <text>ATP + protein L-histidine = ADP + protein N-phospho-L-histidine.</text>
        <dbReference type="EC" id="2.7.13.3"/>
    </reaction>
</comment>
<keyword evidence="4 8" id="KW-0418">Kinase</keyword>
<evidence type="ECO:0000256" key="6">
    <source>
        <dbReference type="SAM" id="Phobius"/>
    </source>
</evidence>
<feature type="domain" description="Histidine kinase" evidence="7">
    <location>
        <begin position="447"/>
        <end position="638"/>
    </location>
</feature>
<reference evidence="8 9" key="1">
    <citation type="submission" date="2018-09" db="EMBL/GenBank/DDBJ databases">
        <title>The draft genome of Acinetobacter sp. strains.</title>
        <authorList>
            <person name="Qin J."/>
            <person name="Feng Y."/>
            <person name="Zong Z."/>
        </authorList>
    </citation>
    <scope>NUCLEOTIDE SEQUENCE [LARGE SCALE GENOMIC DNA]</scope>
    <source>
        <strain evidence="8 9">WCHAc060005</strain>
    </source>
</reference>
<dbReference type="Gene3D" id="2.60.120.260">
    <property type="entry name" value="Galactose-binding domain-like"/>
    <property type="match status" value="1"/>
</dbReference>
<evidence type="ECO:0000256" key="1">
    <source>
        <dbReference type="ARBA" id="ARBA00000085"/>
    </source>
</evidence>
<organism evidence="8 9">
    <name type="scientific">Acinetobacter chengduensis</name>
    <dbReference type="NCBI Taxonomy" id="2420890"/>
    <lineage>
        <taxon>Bacteria</taxon>
        <taxon>Pseudomonadati</taxon>
        <taxon>Pseudomonadota</taxon>
        <taxon>Gammaproteobacteria</taxon>
        <taxon>Moraxellales</taxon>
        <taxon>Moraxellaceae</taxon>
        <taxon>Acinetobacter</taxon>
    </lineage>
</organism>
<dbReference type="EMBL" id="RCHC01000007">
    <property type="protein sequence ID" value="RLL22046.1"/>
    <property type="molecule type" value="Genomic_DNA"/>
</dbReference>
<evidence type="ECO:0000259" key="7">
    <source>
        <dbReference type="PROSITE" id="PS50109"/>
    </source>
</evidence>
<feature type="transmembrane region" description="Helical" evidence="6">
    <location>
        <begin position="323"/>
        <end position="344"/>
    </location>
</feature>
<dbReference type="EC" id="2.7.13.3" evidence="2"/>
<feature type="transmembrane region" description="Helical" evidence="6">
    <location>
        <begin position="383"/>
        <end position="401"/>
    </location>
</feature>
<dbReference type="SUPFAM" id="SSF55874">
    <property type="entry name" value="ATPase domain of HSP90 chaperone/DNA topoisomerase II/histidine kinase"/>
    <property type="match status" value="1"/>
</dbReference>
<dbReference type="PANTHER" id="PTHR24421:SF10">
    <property type="entry name" value="NITRATE_NITRITE SENSOR PROTEIN NARQ"/>
    <property type="match status" value="1"/>
</dbReference>
<sequence length="647" mass="73445">MGLAVKEKFMHIPLLSQMLCYVLACFFILLNPAYANTDIQTPTHTTCQAQIQQISSAKAISRQSNTPPTQGWYNLENLPDQWLTRWPDFHGTAWYKIVFQYRCADNASKGPLTLSIESITQTGQVFINQDLLWKDVSTEEPISRNVVTPHIWNIPNSSLHQGENILLVQVHGSQTQKSGIGKVLIGDYNTVYDTYSSWILEKKTLTYLNAMLNFVIAIICFLVWMVTRDNNAFFWFGAVSILWVIYSLLVVYSDPIPYLSSINIDRLQNIIFSIYVAVGCLAAWRFAHAYFPKIEKALFIFCVISTISIVFTPDTYINETMQVFFGIGVIIFLIKCLTYPYIAYKSKIPETYFMSVTYLAFVPIAINDAVFMSTMQGQPLSPYTAPFSSMSIGIILAFRLARDSREIARFNKTLNETVIQTKNKLTNSLGLQQKLAVQNARLQERINLSHDLHDGLGGSIFRSMVLLEQNEKIEKNQVLSILKLLRSDLRQVIDSGASLGSEIPATPIEWAASIRHRFVQLFEEMDIHSTWDLPKQWHTSPTTLQCLTLTRLVEEALTNIMKHSQATQVTIHLYENETQQLILNIIDNGCGFTPVTDHFGLHVGLHSMRTRIQRIGGTFNIESQPGHTQIQAVLPLHNNLFTPKADK</sequence>
<evidence type="ECO:0000256" key="5">
    <source>
        <dbReference type="ARBA" id="ARBA00023012"/>
    </source>
</evidence>
<feature type="transmembrane region" description="Helical" evidence="6">
    <location>
        <begin position="207"/>
        <end position="226"/>
    </location>
</feature>
<dbReference type="CDD" id="cd16917">
    <property type="entry name" value="HATPase_UhpB-NarQ-NarX-like"/>
    <property type="match status" value="1"/>
</dbReference>
<dbReference type="GO" id="GO:0016301">
    <property type="term" value="F:kinase activity"/>
    <property type="evidence" value="ECO:0007669"/>
    <property type="project" value="UniProtKB-KW"/>
</dbReference>
<dbReference type="PROSITE" id="PS50109">
    <property type="entry name" value="HIS_KIN"/>
    <property type="match status" value="1"/>
</dbReference>
<feature type="transmembrane region" description="Helical" evidence="6">
    <location>
        <begin position="298"/>
        <end position="317"/>
    </location>
</feature>
<dbReference type="Pfam" id="PF02518">
    <property type="entry name" value="HATPase_c"/>
    <property type="match status" value="1"/>
</dbReference>
<gene>
    <name evidence="8" type="ORF">D9K81_07790</name>
</gene>
<evidence type="ECO:0000256" key="4">
    <source>
        <dbReference type="ARBA" id="ARBA00022777"/>
    </source>
</evidence>